<gene>
    <name evidence="1" type="ORF">GSTUAT00004800001</name>
</gene>
<evidence type="ECO:0000313" key="2">
    <source>
        <dbReference type="Proteomes" id="UP001412239"/>
    </source>
</evidence>
<sequence length="94" mass="10308">MRSSTRCALPPLSTLLTSNMESMTQSSNSPSTSLSPTSTYELRQLPSLAAPSLRPASDYLVNVRTSRNPRKSLAWVTSKFEERTSRMPTGPCLS</sequence>
<accession>A0A292PXB3</accession>
<evidence type="ECO:0000313" key="1">
    <source>
        <dbReference type="EMBL" id="CUS11077.1"/>
    </source>
</evidence>
<dbReference type="Proteomes" id="UP001412239">
    <property type="component" value="Unassembled WGS sequence"/>
</dbReference>
<proteinExistence type="predicted"/>
<reference evidence="1" key="1">
    <citation type="submission" date="2015-10" db="EMBL/GenBank/DDBJ databases">
        <authorList>
            <person name="Regsiter A."/>
            <person name="william w."/>
        </authorList>
    </citation>
    <scope>NUCLEOTIDE SEQUENCE</scope>
    <source>
        <strain evidence="1">Montdore</strain>
    </source>
</reference>
<name>A0A292PXB3_9PEZI</name>
<protein>
    <submittedName>
        <fullName evidence="1">Uncharacterized protein</fullName>
    </submittedName>
</protein>
<organism evidence="1 2">
    <name type="scientific">Tuber aestivum</name>
    <name type="common">summer truffle</name>
    <dbReference type="NCBI Taxonomy" id="59557"/>
    <lineage>
        <taxon>Eukaryota</taxon>
        <taxon>Fungi</taxon>
        <taxon>Dikarya</taxon>
        <taxon>Ascomycota</taxon>
        <taxon>Pezizomycotina</taxon>
        <taxon>Pezizomycetes</taxon>
        <taxon>Pezizales</taxon>
        <taxon>Tuberaceae</taxon>
        <taxon>Tuber</taxon>
    </lineage>
</organism>
<dbReference type="EMBL" id="LN891031">
    <property type="protein sequence ID" value="CUS11077.1"/>
    <property type="molecule type" value="Genomic_DNA"/>
</dbReference>
<keyword evidence="2" id="KW-1185">Reference proteome</keyword>
<dbReference type="AlphaFoldDB" id="A0A292PXB3"/>